<accession>A0A1S6KR14</accession>
<organism evidence="1">
    <name type="scientific">Salmonella enteritidis</name>
    <dbReference type="NCBI Taxonomy" id="149539"/>
    <lineage>
        <taxon>Bacteria</taxon>
        <taxon>Pseudomonadati</taxon>
        <taxon>Pseudomonadota</taxon>
        <taxon>Gammaproteobacteria</taxon>
        <taxon>Enterobacterales</taxon>
        <taxon>Enterobacteriaceae</taxon>
        <taxon>Salmonella</taxon>
    </lineage>
</organism>
<dbReference type="AlphaFoldDB" id="A0A1S6KR14"/>
<proteinExistence type="predicted"/>
<reference evidence="1" key="1">
    <citation type="submission" date="2016-12" db="EMBL/GenBank/DDBJ databases">
        <title>Fusion of virulence plasmid pSEN and IncHI2 resistance plasmid in Salmonella enteritidis.</title>
        <authorList>
            <person name="Wong M.H."/>
            <person name="Chen S."/>
        </authorList>
    </citation>
    <scope>NUCLEOTIDE SEQUENCE</scope>
    <source>
        <strain evidence="1">SE380</strain>
        <plasmid evidence="1">unnamed</plasmid>
    </source>
</reference>
<evidence type="ECO:0000313" key="1">
    <source>
        <dbReference type="EMBL" id="AQT23810.1"/>
    </source>
</evidence>
<sequence length="70" mass="8141">MQYRLIEKLLGLSAFTTVKQCYRWLGQKPPAPASLYHSALISQTPCLHKSLIYNLFDMSHFRLSETVFLH</sequence>
<name>A0A1S6KR14_SALEN</name>
<keyword evidence="1" id="KW-0614">Plasmid</keyword>
<protein>
    <submittedName>
        <fullName evidence="1">Uncharacterized protein</fullName>
    </submittedName>
</protein>
<dbReference type="EMBL" id="KY401053">
    <property type="protein sequence ID" value="AQT23810.1"/>
    <property type="molecule type" value="Genomic_DNA"/>
</dbReference>
<geneLocation type="plasmid" evidence="1">
    <name>unnamed</name>
</geneLocation>